<dbReference type="EMBL" id="AP018358">
    <property type="protein sequence ID" value="BBA41365.1"/>
    <property type="molecule type" value="Genomic_DNA"/>
</dbReference>
<accession>A0A250L9T7</accession>
<reference evidence="1" key="2">
    <citation type="journal article" date="2017" name="Genome Announc.">
        <title>High-Quality Draft Genome Sequence of Burkholderia contaminans CH-1, a Gram-Negative Bacterium That Metabolizes 2-Azahypoxanthine, a Plant Growth-Regulating Compound.</title>
        <authorList>
            <person name="Choi J.-H."/>
            <person name="Sugiura H."/>
            <person name="Moriuchi R."/>
            <person name="Kawagishi H."/>
            <person name="Dohra H."/>
        </authorList>
    </citation>
    <scope>NUCLEOTIDE SEQUENCE</scope>
    <source>
        <strain evidence="1">CH-1</strain>
    </source>
</reference>
<organism evidence="1">
    <name type="scientific">Burkholderia contaminans</name>
    <dbReference type="NCBI Taxonomy" id="488447"/>
    <lineage>
        <taxon>Bacteria</taxon>
        <taxon>Pseudomonadati</taxon>
        <taxon>Pseudomonadota</taxon>
        <taxon>Betaproteobacteria</taxon>
        <taxon>Burkholderiales</taxon>
        <taxon>Burkholderiaceae</taxon>
        <taxon>Burkholderia</taxon>
        <taxon>Burkholderia cepacia complex</taxon>
    </lineage>
</organism>
<dbReference type="AlphaFoldDB" id="A0A250L9T7"/>
<gene>
    <name evidence="1" type="ORF">BCCH1_38180</name>
</gene>
<evidence type="ECO:0000313" key="1">
    <source>
        <dbReference type="EMBL" id="BBA41365.1"/>
    </source>
</evidence>
<name>A0A250L9T7_9BURK</name>
<reference evidence="1" key="1">
    <citation type="journal article" date="2016" name="Biosci. Biotechnol. Biochem.">
        <title>Bioconversion of AHX to AOH by resting cells of Burkholderia contaminans CH-1.</title>
        <authorList>
            <person name="Choi J.H."/>
            <person name="Kikuchi A."/>
            <person name="Pumkaeo P."/>
            <person name="Hirai H."/>
            <person name="Tokuyama S."/>
            <person name="Kawagishi H."/>
        </authorList>
    </citation>
    <scope>NUCLEOTIDE SEQUENCE</scope>
    <source>
        <strain evidence="1">CH-1</strain>
    </source>
</reference>
<proteinExistence type="predicted"/>
<sequence length="62" mass="7120">MVGVPKVTAERWRTKHAMRPARWADRCIIGAVAAGCRRAPPWRTIALQPLRKRGIPIRNELY</sequence>
<protein>
    <submittedName>
        <fullName evidence="1">Uncharacterized protein</fullName>
    </submittedName>
</protein>